<name>A0A5B7CZW9_PORTR</name>
<keyword evidence="2" id="KW-1185">Reference proteome</keyword>
<evidence type="ECO:0000313" key="2">
    <source>
        <dbReference type="Proteomes" id="UP000324222"/>
    </source>
</evidence>
<organism evidence="1 2">
    <name type="scientific">Portunus trituberculatus</name>
    <name type="common">Swimming crab</name>
    <name type="synonym">Neptunus trituberculatus</name>
    <dbReference type="NCBI Taxonomy" id="210409"/>
    <lineage>
        <taxon>Eukaryota</taxon>
        <taxon>Metazoa</taxon>
        <taxon>Ecdysozoa</taxon>
        <taxon>Arthropoda</taxon>
        <taxon>Crustacea</taxon>
        <taxon>Multicrustacea</taxon>
        <taxon>Malacostraca</taxon>
        <taxon>Eumalacostraca</taxon>
        <taxon>Eucarida</taxon>
        <taxon>Decapoda</taxon>
        <taxon>Pleocyemata</taxon>
        <taxon>Brachyura</taxon>
        <taxon>Eubrachyura</taxon>
        <taxon>Portunoidea</taxon>
        <taxon>Portunidae</taxon>
        <taxon>Portuninae</taxon>
        <taxon>Portunus</taxon>
    </lineage>
</organism>
<protein>
    <submittedName>
        <fullName evidence="1">Uncharacterized protein</fullName>
    </submittedName>
</protein>
<sequence length="34" mass="3705">MADLIISFAVPLHIEFISVSKLTFCAVSDYLGFG</sequence>
<dbReference type="Proteomes" id="UP000324222">
    <property type="component" value="Unassembled WGS sequence"/>
</dbReference>
<accession>A0A5B7CZW9</accession>
<reference evidence="1 2" key="1">
    <citation type="submission" date="2019-05" db="EMBL/GenBank/DDBJ databases">
        <title>Another draft genome of Portunus trituberculatus and its Hox gene families provides insights of decapod evolution.</title>
        <authorList>
            <person name="Jeong J.-H."/>
            <person name="Song I."/>
            <person name="Kim S."/>
            <person name="Choi T."/>
            <person name="Kim D."/>
            <person name="Ryu S."/>
            <person name="Kim W."/>
        </authorList>
    </citation>
    <scope>NUCLEOTIDE SEQUENCE [LARGE SCALE GENOMIC DNA]</scope>
    <source>
        <tissue evidence="1">Muscle</tissue>
    </source>
</reference>
<evidence type="ECO:0000313" key="1">
    <source>
        <dbReference type="EMBL" id="MPC15307.1"/>
    </source>
</evidence>
<gene>
    <name evidence="1" type="ORF">E2C01_008093</name>
</gene>
<dbReference type="EMBL" id="VSRR010000416">
    <property type="protein sequence ID" value="MPC15307.1"/>
    <property type="molecule type" value="Genomic_DNA"/>
</dbReference>
<dbReference type="AlphaFoldDB" id="A0A5B7CZW9"/>
<proteinExistence type="predicted"/>
<comment type="caution">
    <text evidence="1">The sequence shown here is derived from an EMBL/GenBank/DDBJ whole genome shotgun (WGS) entry which is preliminary data.</text>
</comment>